<name>A0A8C5RMJ2_LATLA</name>
<keyword evidence="1" id="KW-1133">Transmembrane helix</keyword>
<dbReference type="Proteomes" id="UP000694406">
    <property type="component" value="Unplaced"/>
</dbReference>
<dbReference type="InterPro" id="IPR035275">
    <property type="entry name" value="Smim3"/>
</dbReference>
<feature type="transmembrane region" description="Helical" evidence="1">
    <location>
        <begin position="12"/>
        <end position="39"/>
    </location>
</feature>
<keyword evidence="3" id="KW-1185">Reference proteome</keyword>
<reference evidence="2" key="2">
    <citation type="submission" date="2025-09" db="UniProtKB">
        <authorList>
            <consortium name="Ensembl"/>
        </authorList>
    </citation>
    <scope>IDENTIFICATION</scope>
</reference>
<evidence type="ECO:0000256" key="1">
    <source>
        <dbReference type="SAM" id="Phobius"/>
    </source>
</evidence>
<keyword evidence="1" id="KW-0472">Membrane</keyword>
<reference evidence="2" key="1">
    <citation type="submission" date="2025-08" db="UniProtKB">
        <authorList>
            <consortium name="Ensembl"/>
        </authorList>
    </citation>
    <scope>IDENTIFICATION</scope>
</reference>
<accession>A0A8C5RMJ2</accession>
<proteinExistence type="predicted"/>
<organism evidence="2 3">
    <name type="scientific">Laticauda laticaudata</name>
    <name type="common">Blue-ringed sea krait</name>
    <name type="synonym">Blue-lipped sea krait</name>
    <dbReference type="NCBI Taxonomy" id="8630"/>
    <lineage>
        <taxon>Eukaryota</taxon>
        <taxon>Metazoa</taxon>
        <taxon>Chordata</taxon>
        <taxon>Craniata</taxon>
        <taxon>Vertebrata</taxon>
        <taxon>Euteleostomi</taxon>
        <taxon>Lepidosauria</taxon>
        <taxon>Squamata</taxon>
        <taxon>Bifurcata</taxon>
        <taxon>Unidentata</taxon>
        <taxon>Episquamata</taxon>
        <taxon>Toxicofera</taxon>
        <taxon>Serpentes</taxon>
        <taxon>Colubroidea</taxon>
        <taxon>Elapidae</taxon>
        <taxon>Laticaudinae</taxon>
        <taxon>Laticauda</taxon>
    </lineage>
</organism>
<dbReference type="GeneTree" id="ENSGT00960000189354"/>
<keyword evidence="1" id="KW-0812">Transmembrane</keyword>
<dbReference type="Pfam" id="PF17307">
    <property type="entry name" value="Smim3"/>
    <property type="match status" value="1"/>
</dbReference>
<evidence type="ECO:0000313" key="3">
    <source>
        <dbReference type="Proteomes" id="UP000694406"/>
    </source>
</evidence>
<protein>
    <submittedName>
        <fullName evidence="2">Uncharacterized protein</fullName>
    </submittedName>
</protein>
<evidence type="ECO:0000313" key="2">
    <source>
        <dbReference type="Ensembl" id="ENSLLTP00000003565.1"/>
    </source>
</evidence>
<dbReference type="AlphaFoldDB" id="A0A8C5RMJ2"/>
<dbReference type="Ensembl" id="ENSLLTT00000003706.1">
    <property type="protein sequence ID" value="ENSLLTP00000003565.1"/>
    <property type="gene ID" value="ENSLLTG00000002668.1"/>
</dbReference>
<sequence length="53" mass="5906">SEVMVETTLETWTIVLVILATVLIMTIMMFLLPAVVLLLRMRSLSQISLDGTV</sequence>